<dbReference type="GO" id="GO:0005886">
    <property type="term" value="C:plasma membrane"/>
    <property type="evidence" value="ECO:0007669"/>
    <property type="project" value="UniProtKB-SubCell"/>
</dbReference>
<dbReference type="AlphaFoldDB" id="A0A917I7Y5"/>
<comment type="subcellular location">
    <subcellularLocation>
        <location evidence="1">Cell inner membrane</location>
        <topology evidence="1">Peripheral membrane protein</topology>
    </subcellularLocation>
</comment>
<dbReference type="InterPro" id="IPR013563">
    <property type="entry name" value="Oligopep_ABC_C"/>
</dbReference>
<evidence type="ECO:0000256" key="3">
    <source>
        <dbReference type="ARBA" id="ARBA00022448"/>
    </source>
</evidence>
<feature type="domain" description="ABC transporter" evidence="6">
    <location>
        <begin position="23"/>
        <end position="271"/>
    </location>
</feature>
<evidence type="ECO:0000256" key="1">
    <source>
        <dbReference type="ARBA" id="ARBA00004417"/>
    </source>
</evidence>
<organism evidence="7 8">
    <name type="scientific">Alsobacter metallidurans</name>
    <dbReference type="NCBI Taxonomy" id="340221"/>
    <lineage>
        <taxon>Bacteria</taxon>
        <taxon>Pseudomonadati</taxon>
        <taxon>Pseudomonadota</taxon>
        <taxon>Alphaproteobacteria</taxon>
        <taxon>Hyphomicrobiales</taxon>
        <taxon>Alsobacteraceae</taxon>
        <taxon>Alsobacter</taxon>
    </lineage>
</organism>
<dbReference type="SUPFAM" id="SSF52540">
    <property type="entry name" value="P-loop containing nucleoside triphosphate hydrolases"/>
    <property type="match status" value="1"/>
</dbReference>
<dbReference type="Pfam" id="PF08352">
    <property type="entry name" value="oligo_HPY"/>
    <property type="match status" value="1"/>
</dbReference>
<evidence type="ECO:0000256" key="4">
    <source>
        <dbReference type="ARBA" id="ARBA00022741"/>
    </source>
</evidence>
<dbReference type="PANTHER" id="PTHR43776:SF7">
    <property type="entry name" value="D,D-DIPEPTIDE TRANSPORT ATP-BINDING PROTEIN DDPF-RELATED"/>
    <property type="match status" value="1"/>
</dbReference>
<dbReference type="Proteomes" id="UP000603912">
    <property type="component" value="Unassembled WGS sequence"/>
</dbReference>
<evidence type="ECO:0000313" key="8">
    <source>
        <dbReference type="Proteomes" id="UP000603912"/>
    </source>
</evidence>
<dbReference type="InterPro" id="IPR003593">
    <property type="entry name" value="AAA+_ATPase"/>
</dbReference>
<keyword evidence="8" id="KW-1185">Reference proteome</keyword>
<dbReference type="InterPro" id="IPR027417">
    <property type="entry name" value="P-loop_NTPase"/>
</dbReference>
<accession>A0A917I7Y5</accession>
<dbReference type="PROSITE" id="PS50893">
    <property type="entry name" value="ABC_TRANSPORTER_2"/>
    <property type="match status" value="1"/>
</dbReference>
<dbReference type="SMART" id="SM00382">
    <property type="entry name" value="AAA"/>
    <property type="match status" value="1"/>
</dbReference>
<dbReference type="InterPro" id="IPR017871">
    <property type="entry name" value="ABC_transporter-like_CS"/>
</dbReference>
<protein>
    <submittedName>
        <fullName evidence="7">ABC transporter ATP-binding protein</fullName>
    </submittedName>
</protein>
<proteinExistence type="inferred from homology"/>
<evidence type="ECO:0000259" key="6">
    <source>
        <dbReference type="PROSITE" id="PS50893"/>
    </source>
</evidence>
<dbReference type="GO" id="GO:0015833">
    <property type="term" value="P:peptide transport"/>
    <property type="evidence" value="ECO:0007669"/>
    <property type="project" value="InterPro"/>
</dbReference>
<reference evidence="7" key="2">
    <citation type="submission" date="2020-09" db="EMBL/GenBank/DDBJ databases">
        <authorList>
            <person name="Sun Q."/>
            <person name="Zhou Y."/>
        </authorList>
    </citation>
    <scope>NUCLEOTIDE SEQUENCE</scope>
    <source>
        <strain evidence="7">CGMCC 1.12214</strain>
    </source>
</reference>
<comment type="caution">
    <text evidence="7">The sequence shown here is derived from an EMBL/GenBank/DDBJ whole genome shotgun (WGS) entry which is preliminary data.</text>
</comment>
<dbReference type="InterPro" id="IPR003439">
    <property type="entry name" value="ABC_transporter-like_ATP-bd"/>
</dbReference>
<comment type="similarity">
    <text evidence="2">Belongs to the ABC transporter superfamily.</text>
</comment>
<dbReference type="Gene3D" id="3.40.50.300">
    <property type="entry name" value="P-loop containing nucleotide triphosphate hydrolases"/>
    <property type="match status" value="1"/>
</dbReference>
<keyword evidence="4" id="KW-0547">Nucleotide-binding</keyword>
<dbReference type="PANTHER" id="PTHR43776">
    <property type="entry name" value="TRANSPORT ATP-BINDING PROTEIN"/>
    <property type="match status" value="1"/>
</dbReference>
<keyword evidence="3" id="KW-0813">Transport</keyword>
<evidence type="ECO:0000256" key="5">
    <source>
        <dbReference type="ARBA" id="ARBA00022840"/>
    </source>
</evidence>
<keyword evidence="5 7" id="KW-0067">ATP-binding</keyword>
<dbReference type="PROSITE" id="PS00211">
    <property type="entry name" value="ABC_TRANSPORTER_1"/>
    <property type="match status" value="1"/>
</dbReference>
<dbReference type="GO" id="GO:0016887">
    <property type="term" value="F:ATP hydrolysis activity"/>
    <property type="evidence" value="ECO:0007669"/>
    <property type="project" value="InterPro"/>
</dbReference>
<evidence type="ECO:0000313" key="7">
    <source>
        <dbReference type="EMBL" id="GGH23611.1"/>
    </source>
</evidence>
<dbReference type="GO" id="GO:0055085">
    <property type="term" value="P:transmembrane transport"/>
    <property type="evidence" value="ECO:0007669"/>
    <property type="project" value="UniProtKB-ARBA"/>
</dbReference>
<dbReference type="EMBL" id="BMES01000002">
    <property type="protein sequence ID" value="GGH23611.1"/>
    <property type="molecule type" value="Genomic_DNA"/>
</dbReference>
<evidence type="ECO:0000256" key="2">
    <source>
        <dbReference type="ARBA" id="ARBA00005417"/>
    </source>
</evidence>
<dbReference type="CDD" id="cd03257">
    <property type="entry name" value="ABC_NikE_OppD_transporters"/>
    <property type="match status" value="1"/>
</dbReference>
<dbReference type="NCBIfam" id="TIGR01727">
    <property type="entry name" value="oligo_HPY"/>
    <property type="match status" value="1"/>
</dbReference>
<dbReference type="FunFam" id="3.40.50.300:FF:000016">
    <property type="entry name" value="Oligopeptide ABC transporter ATP-binding component"/>
    <property type="match status" value="1"/>
</dbReference>
<dbReference type="GO" id="GO:0005524">
    <property type="term" value="F:ATP binding"/>
    <property type="evidence" value="ECO:0007669"/>
    <property type="project" value="UniProtKB-KW"/>
</dbReference>
<name>A0A917I7Y5_9HYPH</name>
<dbReference type="RefSeq" id="WP_244643880.1">
    <property type="nucleotide sequence ID" value="NZ_BMES01000002.1"/>
</dbReference>
<dbReference type="InterPro" id="IPR050319">
    <property type="entry name" value="ABC_transp_ATP-bind"/>
</dbReference>
<sequence length="346" mass="36947">MSGTILKSGPVADAPIMTVDGLVKTFPLGRSLADVLGGRPVRAVQALSGVSLTVRKGETLGVVGESGCGKSTLARCLVRLHEPDAGAVRFEGADVLGLQGYARRAYNRSVQMVFQDPYGSLNPRLSVGDALAEALTVHRIVEGGAVRERVGELLDLVHLPRDAADRYPHEFSGGQRQRVGIARALAVEPSVIIADEPVSALDVSVQAQVVNLFLELQERLGLTLIFITHDLRLVRHISHRIAVMYLGKVVETGDTEAVFTAPRHPYTRALIAAVPQVDPHQRSAREAVRGELPSPIAPPPGCPFHPRCPIAEPQCRTVVPALVPRGGPWPVACHLAGPADAPEFIA</sequence>
<dbReference type="Pfam" id="PF00005">
    <property type="entry name" value="ABC_tran"/>
    <property type="match status" value="1"/>
</dbReference>
<reference evidence="7" key="1">
    <citation type="journal article" date="2014" name="Int. J. Syst. Evol. Microbiol.">
        <title>Complete genome sequence of Corynebacterium casei LMG S-19264T (=DSM 44701T), isolated from a smear-ripened cheese.</title>
        <authorList>
            <consortium name="US DOE Joint Genome Institute (JGI-PGF)"/>
            <person name="Walter F."/>
            <person name="Albersmeier A."/>
            <person name="Kalinowski J."/>
            <person name="Ruckert C."/>
        </authorList>
    </citation>
    <scope>NUCLEOTIDE SEQUENCE</scope>
    <source>
        <strain evidence="7">CGMCC 1.12214</strain>
    </source>
</reference>
<gene>
    <name evidence="7" type="ORF">GCM10007036_29480</name>
</gene>